<dbReference type="Proteomes" id="UP001412067">
    <property type="component" value="Unassembled WGS sequence"/>
</dbReference>
<reference evidence="1 2" key="1">
    <citation type="journal article" date="2022" name="Nat. Plants">
        <title>Genomes of leafy and leafless Platanthera orchids illuminate the evolution of mycoheterotrophy.</title>
        <authorList>
            <person name="Li M.H."/>
            <person name="Liu K.W."/>
            <person name="Li Z."/>
            <person name="Lu H.C."/>
            <person name="Ye Q.L."/>
            <person name="Zhang D."/>
            <person name="Wang J.Y."/>
            <person name="Li Y.F."/>
            <person name="Zhong Z.M."/>
            <person name="Liu X."/>
            <person name="Yu X."/>
            <person name="Liu D.K."/>
            <person name="Tu X.D."/>
            <person name="Liu B."/>
            <person name="Hao Y."/>
            <person name="Liao X.Y."/>
            <person name="Jiang Y.T."/>
            <person name="Sun W.H."/>
            <person name="Chen J."/>
            <person name="Chen Y.Q."/>
            <person name="Ai Y."/>
            <person name="Zhai J.W."/>
            <person name="Wu S.S."/>
            <person name="Zhou Z."/>
            <person name="Hsiao Y.Y."/>
            <person name="Wu W.L."/>
            <person name="Chen Y.Y."/>
            <person name="Lin Y.F."/>
            <person name="Hsu J.L."/>
            <person name="Li C.Y."/>
            <person name="Wang Z.W."/>
            <person name="Zhao X."/>
            <person name="Zhong W.Y."/>
            <person name="Ma X.K."/>
            <person name="Ma L."/>
            <person name="Huang J."/>
            <person name="Chen G.Z."/>
            <person name="Huang M.Z."/>
            <person name="Huang L."/>
            <person name="Peng D.H."/>
            <person name="Luo Y.B."/>
            <person name="Zou S.Q."/>
            <person name="Chen S.P."/>
            <person name="Lan S."/>
            <person name="Tsai W.C."/>
            <person name="Van de Peer Y."/>
            <person name="Liu Z.J."/>
        </authorList>
    </citation>
    <scope>NUCLEOTIDE SEQUENCE [LARGE SCALE GENOMIC DNA]</scope>
    <source>
        <strain evidence="1">Lor288</strain>
    </source>
</reference>
<proteinExistence type="predicted"/>
<protein>
    <submittedName>
        <fullName evidence="1">Uncharacterized protein</fullName>
    </submittedName>
</protein>
<organism evidence="1 2">
    <name type="scientific">Platanthera guangdongensis</name>
    <dbReference type="NCBI Taxonomy" id="2320717"/>
    <lineage>
        <taxon>Eukaryota</taxon>
        <taxon>Viridiplantae</taxon>
        <taxon>Streptophyta</taxon>
        <taxon>Embryophyta</taxon>
        <taxon>Tracheophyta</taxon>
        <taxon>Spermatophyta</taxon>
        <taxon>Magnoliopsida</taxon>
        <taxon>Liliopsida</taxon>
        <taxon>Asparagales</taxon>
        <taxon>Orchidaceae</taxon>
        <taxon>Orchidoideae</taxon>
        <taxon>Orchideae</taxon>
        <taxon>Orchidinae</taxon>
        <taxon>Platanthera</taxon>
    </lineage>
</organism>
<sequence length="154" mass="17396">MLGRAAPEFFSLPLESKLRSTSKVPYQGYIGQVAPPCQREHAHRRRGLADRRPEFHPPRVAARESHFLDLVEMVQKMILQSLGVDQKHYDALVNLIDHDFGLSHYGVPVNQETKIALFPHLDLNLLSTAWSFRLPTGVGSTPSHPLLPFMLRPA</sequence>
<dbReference type="EMBL" id="JBBWWR010000013">
    <property type="protein sequence ID" value="KAK8955212.1"/>
    <property type="molecule type" value="Genomic_DNA"/>
</dbReference>
<evidence type="ECO:0000313" key="1">
    <source>
        <dbReference type="EMBL" id="KAK8955212.1"/>
    </source>
</evidence>
<evidence type="ECO:0000313" key="2">
    <source>
        <dbReference type="Proteomes" id="UP001412067"/>
    </source>
</evidence>
<dbReference type="InterPro" id="IPR027443">
    <property type="entry name" value="IPNS-like_sf"/>
</dbReference>
<dbReference type="SUPFAM" id="SSF51197">
    <property type="entry name" value="Clavaminate synthase-like"/>
    <property type="match status" value="1"/>
</dbReference>
<name>A0ABR2LZD1_9ASPA</name>
<gene>
    <name evidence="1" type="ORF">KSP40_PGU020408</name>
</gene>
<comment type="caution">
    <text evidence="1">The sequence shown here is derived from an EMBL/GenBank/DDBJ whole genome shotgun (WGS) entry which is preliminary data.</text>
</comment>
<accession>A0ABR2LZD1</accession>
<dbReference type="Gene3D" id="2.60.120.330">
    <property type="entry name" value="B-lactam Antibiotic, Isopenicillin N Synthase, Chain"/>
    <property type="match status" value="1"/>
</dbReference>
<keyword evidence="2" id="KW-1185">Reference proteome</keyword>